<comment type="subcellular location">
    <subcellularLocation>
        <location evidence="1">Cell outer membrane</location>
        <topology evidence="1">Multi-pass membrane protein</topology>
    </subcellularLocation>
</comment>
<dbReference type="PRINTS" id="PR00184">
    <property type="entry name" value="NEISSPPORIN"/>
</dbReference>
<keyword evidence="3" id="KW-0813">Transport</keyword>
<evidence type="ECO:0000256" key="2">
    <source>
        <dbReference type="ARBA" id="ARBA00011233"/>
    </source>
</evidence>
<evidence type="ECO:0000256" key="7">
    <source>
        <dbReference type="ARBA" id="ARBA00023065"/>
    </source>
</evidence>
<dbReference type="Pfam" id="PF13609">
    <property type="entry name" value="Porin_4"/>
    <property type="match status" value="1"/>
</dbReference>
<evidence type="ECO:0000256" key="5">
    <source>
        <dbReference type="ARBA" id="ARBA00022692"/>
    </source>
</evidence>
<dbReference type="InterPro" id="IPR002299">
    <property type="entry name" value="Porin_Neis"/>
</dbReference>
<keyword evidence="8" id="KW-0626">Porin</keyword>
<keyword evidence="4" id="KW-1134">Transmembrane beta strand</keyword>
<dbReference type="PANTHER" id="PTHR34501">
    <property type="entry name" value="PROTEIN YDDL-RELATED"/>
    <property type="match status" value="1"/>
</dbReference>
<comment type="caution">
    <text evidence="13">The sequence shown here is derived from an EMBL/GenBank/DDBJ whole genome shotgun (WGS) entry which is preliminary data.</text>
</comment>
<evidence type="ECO:0000259" key="12">
    <source>
        <dbReference type="Pfam" id="PF13609"/>
    </source>
</evidence>
<keyword evidence="6 11" id="KW-0732">Signal</keyword>
<evidence type="ECO:0000256" key="9">
    <source>
        <dbReference type="ARBA" id="ARBA00023136"/>
    </source>
</evidence>
<dbReference type="SUPFAM" id="SSF56935">
    <property type="entry name" value="Porins"/>
    <property type="match status" value="1"/>
</dbReference>
<dbReference type="PANTHER" id="PTHR34501:SF9">
    <property type="entry name" value="MAJOR OUTER MEMBRANE PROTEIN P.IA"/>
    <property type="match status" value="1"/>
</dbReference>
<evidence type="ECO:0000256" key="11">
    <source>
        <dbReference type="SAM" id="SignalP"/>
    </source>
</evidence>
<evidence type="ECO:0000313" key="13">
    <source>
        <dbReference type="EMBL" id="CAH0992317.1"/>
    </source>
</evidence>
<dbReference type="Proteomes" id="UP000838100">
    <property type="component" value="Unassembled WGS sequence"/>
</dbReference>
<protein>
    <recommendedName>
        <fullName evidence="12">Porin domain-containing protein</fullName>
    </recommendedName>
</protein>
<dbReference type="PRINTS" id="PR00182">
    <property type="entry name" value="ECOLNEIPORIN"/>
</dbReference>
<sequence>MMKKILAAGTISALGAVLPLQAVLADEVSVYGKFNMSYGFNTEDNAVGYTVRDNYELESHASRLGVKGGHDLSDSLKMIYTMEFGVTADNNDGDTFNQRNIFLGAQGNWGTFLAGRYDSALKKIQYSPAGSVDLFDDNDYGDYDSTFIGDDRLNNNLVYATPEMGGFSAMIQVQPGEDSGAKGDDDDSGAIDSFSGSVAYDMDKTLHVALAYNNNINNADTIRLAAKWNIGMIALGAMMQQAEENQKDGGVGCNAGSNLCGTLGAVKKQSSYLGSVGFTLDKLVLKAQMSQGTHELVSGASDVKITNYGLGADYNIDPANTAYVFVAQAISDEKVLGKDDGANTAFRAGYIFKF</sequence>
<gene>
    <name evidence="13" type="ORF">SIN8267_02436</name>
</gene>
<keyword evidence="14" id="KW-1185">Reference proteome</keyword>
<keyword evidence="5" id="KW-0812">Transmembrane</keyword>
<dbReference type="Gene3D" id="2.40.160.10">
    <property type="entry name" value="Porin"/>
    <property type="match status" value="1"/>
</dbReference>
<comment type="subunit">
    <text evidence="2">Homotrimer.</text>
</comment>
<name>A0ABM9AGH5_9GAMM</name>
<evidence type="ECO:0000256" key="3">
    <source>
        <dbReference type="ARBA" id="ARBA00022448"/>
    </source>
</evidence>
<feature type="signal peptide" evidence="11">
    <location>
        <begin position="1"/>
        <end position="22"/>
    </location>
</feature>
<proteinExistence type="predicted"/>
<evidence type="ECO:0000256" key="8">
    <source>
        <dbReference type="ARBA" id="ARBA00023114"/>
    </source>
</evidence>
<dbReference type="CDD" id="cd00342">
    <property type="entry name" value="gram_neg_porins"/>
    <property type="match status" value="1"/>
</dbReference>
<dbReference type="InterPro" id="IPR050298">
    <property type="entry name" value="Gram-neg_bact_OMP"/>
</dbReference>
<keyword evidence="7" id="KW-0406">Ion transport</keyword>
<evidence type="ECO:0000256" key="6">
    <source>
        <dbReference type="ARBA" id="ARBA00022729"/>
    </source>
</evidence>
<keyword evidence="10" id="KW-0998">Cell outer membrane</keyword>
<reference evidence="13" key="1">
    <citation type="submission" date="2021-12" db="EMBL/GenBank/DDBJ databases">
        <authorList>
            <person name="Rodrigo-Torres L."/>
            <person name="Arahal R. D."/>
            <person name="Lucena T."/>
        </authorList>
    </citation>
    <scope>NUCLEOTIDE SEQUENCE</scope>
    <source>
        <strain evidence="13">CECT 8267</strain>
    </source>
</reference>
<feature type="chain" id="PRO_5047082995" description="Porin domain-containing protein" evidence="11">
    <location>
        <begin position="23"/>
        <end position="354"/>
    </location>
</feature>
<dbReference type="InterPro" id="IPR023614">
    <property type="entry name" value="Porin_dom_sf"/>
</dbReference>
<feature type="domain" description="Porin" evidence="12">
    <location>
        <begin position="22"/>
        <end position="329"/>
    </location>
</feature>
<evidence type="ECO:0000256" key="1">
    <source>
        <dbReference type="ARBA" id="ARBA00004571"/>
    </source>
</evidence>
<organism evidence="13 14">
    <name type="scientific">Sinobacterium norvegicum</name>
    <dbReference type="NCBI Taxonomy" id="1641715"/>
    <lineage>
        <taxon>Bacteria</taxon>
        <taxon>Pseudomonadati</taxon>
        <taxon>Pseudomonadota</taxon>
        <taxon>Gammaproteobacteria</taxon>
        <taxon>Cellvibrionales</taxon>
        <taxon>Spongiibacteraceae</taxon>
        <taxon>Sinobacterium</taxon>
    </lineage>
</organism>
<dbReference type="InterPro" id="IPR033900">
    <property type="entry name" value="Gram_neg_porin_domain"/>
</dbReference>
<evidence type="ECO:0000313" key="14">
    <source>
        <dbReference type="Proteomes" id="UP000838100"/>
    </source>
</evidence>
<keyword evidence="9" id="KW-0472">Membrane</keyword>
<accession>A0ABM9AGH5</accession>
<evidence type="ECO:0000256" key="4">
    <source>
        <dbReference type="ARBA" id="ARBA00022452"/>
    </source>
</evidence>
<dbReference type="InterPro" id="IPR001702">
    <property type="entry name" value="Porin_Gram-ve"/>
</dbReference>
<evidence type="ECO:0000256" key="10">
    <source>
        <dbReference type="ARBA" id="ARBA00023237"/>
    </source>
</evidence>
<dbReference type="RefSeq" id="WP_237445011.1">
    <property type="nucleotide sequence ID" value="NZ_CAKLPX010000003.1"/>
</dbReference>
<dbReference type="EMBL" id="CAKLPX010000003">
    <property type="protein sequence ID" value="CAH0992317.1"/>
    <property type="molecule type" value="Genomic_DNA"/>
</dbReference>